<organism evidence="2 3">
    <name type="scientific">Parasponia andersonii</name>
    <name type="common">Sponia andersonii</name>
    <dbReference type="NCBI Taxonomy" id="3476"/>
    <lineage>
        <taxon>Eukaryota</taxon>
        <taxon>Viridiplantae</taxon>
        <taxon>Streptophyta</taxon>
        <taxon>Embryophyta</taxon>
        <taxon>Tracheophyta</taxon>
        <taxon>Spermatophyta</taxon>
        <taxon>Magnoliopsida</taxon>
        <taxon>eudicotyledons</taxon>
        <taxon>Gunneridae</taxon>
        <taxon>Pentapetalae</taxon>
        <taxon>rosids</taxon>
        <taxon>fabids</taxon>
        <taxon>Rosales</taxon>
        <taxon>Cannabaceae</taxon>
        <taxon>Parasponia</taxon>
    </lineage>
</organism>
<feature type="non-terminal residue" evidence="2">
    <location>
        <position position="1"/>
    </location>
</feature>
<dbReference type="EMBL" id="JXTB01000141">
    <property type="protein sequence ID" value="PON59279.1"/>
    <property type="molecule type" value="Genomic_DNA"/>
</dbReference>
<protein>
    <submittedName>
        <fullName evidence="2">Uncharacterized protein</fullName>
    </submittedName>
</protein>
<gene>
    <name evidence="2" type="ORF">PanWU01x14_160280</name>
</gene>
<proteinExistence type="predicted"/>
<evidence type="ECO:0000313" key="3">
    <source>
        <dbReference type="Proteomes" id="UP000237105"/>
    </source>
</evidence>
<evidence type="ECO:0000313" key="2">
    <source>
        <dbReference type="EMBL" id="PON59279.1"/>
    </source>
</evidence>
<feature type="region of interest" description="Disordered" evidence="1">
    <location>
        <begin position="1"/>
        <end position="65"/>
    </location>
</feature>
<dbReference type="AlphaFoldDB" id="A0A2P5CDZ9"/>
<accession>A0A2P5CDZ9</accession>
<keyword evidence="3" id="KW-1185">Reference proteome</keyword>
<evidence type="ECO:0000256" key="1">
    <source>
        <dbReference type="SAM" id="MobiDB-lite"/>
    </source>
</evidence>
<reference evidence="3" key="1">
    <citation type="submission" date="2016-06" db="EMBL/GenBank/DDBJ databases">
        <title>Parallel loss of symbiosis genes in relatives of nitrogen-fixing non-legume Parasponia.</title>
        <authorList>
            <person name="Van Velzen R."/>
            <person name="Holmer R."/>
            <person name="Bu F."/>
            <person name="Rutten L."/>
            <person name="Van Zeijl A."/>
            <person name="Liu W."/>
            <person name="Santuari L."/>
            <person name="Cao Q."/>
            <person name="Sharma T."/>
            <person name="Shen D."/>
            <person name="Roswanjaya Y."/>
            <person name="Wardhani T."/>
            <person name="Kalhor M.S."/>
            <person name="Jansen J."/>
            <person name="Van den Hoogen J."/>
            <person name="Gungor B."/>
            <person name="Hartog M."/>
            <person name="Hontelez J."/>
            <person name="Verver J."/>
            <person name="Yang W.-C."/>
            <person name="Schijlen E."/>
            <person name="Repin R."/>
            <person name="Schilthuizen M."/>
            <person name="Schranz E."/>
            <person name="Heidstra R."/>
            <person name="Miyata K."/>
            <person name="Fedorova E."/>
            <person name="Kohlen W."/>
            <person name="Bisseling T."/>
            <person name="Smit S."/>
            <person name="Geurts R."/>
        </authorList>
    </citation>
    <scope>NUCLEOTIDE SEQUENCE [LARGE SCALE GENOMIC DNA]</scope>
    <source>
        <strain evidence="3">cv. WU1-14</strain>
    </source>
</reference>
<sequence>GTGLSDHRAGRSPRGHMSGPTPVRLAHEVPPAQSREWANTREASARGATRAATGAGQHLVAPTQPMRGVATRVAIVRVSPSQQHGRRARLSACAAS</sequence>
<name>A0A2P5CDZ9_PARAD</name>
<comment type="caution">
    <text evidence="2">The sequence shown here is derived from an EMBL/GenBank/DDBJ whole genome shotgun (WGS) entry which is preliminary data.</text>
</comment>
<dbReference type="Proteomes" id="UP000237105">
    <property type="component" value="Unassembled WGS sequence"/>
</dbReference>
<feature type="compositionally biased region" description="Low complexity" evidence="1">
    <location>
        <begin position="40"/>
        <end position="56"/>
    </location>
</feature>